<keyword evidence="1" id="KW-1133">Transmembrane helix</keyword>
<dbReference type="InterPro" id="IPR025275">
    <property type="entry name" value="DUF4015"/>
</dbReference>
<reference evidence="3 4" key="1">
    <citation type="submission" date="2018-08" db="EMBL/GenBank/DDBJ databases">
        <title>Draft genome sequence of Psychrilyobacter sp. strain SD5 isolated from Black Sea water.</title>
        <authorList>
            <person name="Yadav S."/>
            <person name="Villanueva L."/>
            <person name="Damste J.S.S."/>
        </authorList>
    </citation>
    <scope>NUCLEOTIDE SEQUENCE [LARGE SCALE GENOMIC DNA]</scope>
    <source>
        <strain evidence="3 4">SD5</strain>
    </source>
</reference>
<organism evidence="3 4">
    <name type="scientific">Psychrilyobacter piezotolerans</name>
    <dbReference type="NCBI Taxonomy" id="2293438"/>
    <lineage>
        <taxon>Bacteria</taxon>
        <taxon>Fusobacteriati</taxon>
        <taxon>Fusobacteriota</taxon>
        <taxon>Fusobacteriia</taxon>
        <taxon>Fusobacteriales</taxon>
        <taxon>Fusobacteriaceae</taxon>
        <taxon>Psychrilyobacter</taxon>
    </lineage>
</organism>
<sequence length="497" mass="58150">MNMPKIKTIIFSTILIVALFFIFKNKDNFFSKKEITSKKEVALPSAMYISELTTLRESIDGKPKNSLIIGTSINILKVEKNWVYISTEKPDYKGWVEKKYLTEIKLKDKDIFQTIKVLTDIPVDKEGAENNNKNFIKKMVDTDFNIRELYQLGDVQFKSINKQFYKNNPKNDIRAVYISLNGMYHVDDYIDLAKQTNINAFVLDIKNDHGRILFESPTARKVLGDSYIRPRVKDMNLFIKKLKDNNIYLLGRISTFKDEAYAISNKNDTILDKRYNRAYRSSDKIPWLSPYNRNIWYYNVELAKEAADLGFNEILFDYVRFPDRVQNLEKNSKLIYNNTYSETKSEVIQRFLKYAHDELAKKEVYTAASVFGQIGISKDDENIGQHWESISNVVDFINPMAYPSHYKGGTYGLKNPDNNPFTLLNYYTKDVILRNDNLENPAIIETWIQGFSAPWIKNYRNYKTKELKEQIKALKVEGLNGYLVWNASSRYYWDGLK</sequence>
<dbReference type="EMBL" id="QUAJ01000032">
    <property type="protein sequence ID" value="REI39760.1"/>
    <property type="molecule type" value="Genomic_DNA"/>
</dbReference>
<accession>A0ABX9KEU1</accession>
<evidence type="ECO:0000313" key="4">
    <source>
        <dbReference type="Proteomes" id="UP000263486"/>
    </source>
</evidence>
<name>A0ABX9KEU1_9FUSO</name>
<comment type="caution">
    <text evidence="3">The sequence shown here is derived from an EMBL/GenBank/DDBJ whole genome shotgun (WGS) entry which is preliminary data.</text>
</comment>
<keyword evidence="1" id="KW-0472">Membrane</keyword>
<dbReference type="SUPFAM" id="SSF51445">
    <property type="entry name" value="(Trans)glycosidases"/>
    <property type="match status" value="1"/>
</dbReference>
<evidence type="ECO:0000313" key="3">
    <source>
        <dbReference type="EMBL" id="REI39760.1"/>
    </source>
</evidence>
<evidence type="ECO:0000259" key="2">
    <source>
        <dbReference type="Pfam" id="PF13200"/>
    </source>
</evidence>
<dbReference type="InterPro" id="IPR017853">
    <property type="entry name" value="GH"/>
</dbReference>
<keyword evidence="1" id="KW-0812">Transmembrane</keyword>
<feature type="domain" description="DUF4015" evidence="2">
    <location>
        <begin position="175"/>
        <end position="491"/>
    </location>
</feature>
<proteinExistence type="predicted"/>
<dbReference type="Pfam" id="PF13200">
    <property type="entry name" value="DUF4015"/>
    <property type="match status" value="1"/>
</dbReference>
<evidence type="ECO:0000256" key="1">
    <source>
        <dbReference type="SAM" id="Phobius"/>
    </source>
</evidence>
<protein>
    <recommendedName>
        <fullName evidence="2">DUF4015 domain-containing protein</fullName>
    </recommendedName>
</protein>
<gene>
    <name evidence="3" type="ORF">DYH56_13440</name>
</gene>
<dbReference type="Proteomes" id="UP000263486">
    <property type="component" value="Unassembled WGS sequence"/>
</dbReference>
<dbReference type="Gene3D" id="3.20.20.80">
    <property type="entry name" value="Glycosidases"/>
    <property type="match status" value="1"/>
</dbReference>
<feature type="transmembrane region" description="Helical" evidence="1">
    <location>
        <begin position="6"/>
        <end position="23"/>
    </location>
</feature>
<keyword evidence="4" id="KW-1185">Reference proteome</keyword>